<gene>
    <name evidence="3" type="ORF">KOSB73_440003</name>
</gene>
<dbReference type="InterPro" id="IPR016032">
    <property type="entry name" value="Sig_transdc_resp-reg_C-effctor"/>
</dbReference>
<dbReference type="PROSITE" id="PS50043">
    <property type="entry name" value="HTH_LUXR_2"/>
    <property type="match status" value="1"/>
</dbReference>
<dbReference type="EMBL" id="FZTC01000039">
    <property type="protein sequence ID" value="SNU37768.1"/>
    <property type="molecule type" value="Genomic_DNA"/>
</dbReference>
<evidence type="ECO:0000313" key="4">
    <source>
        <dbReference type="Proteomes" id="UP000220639"/>
    </source>
</evidence>
<dbReference type="SUPFAM" id="SSF46894">
    <property type="entry name" value="C-terminal effector domain of the bipartite response regulators"/>
    <property type="match status" value="1"/>
</dbReference>
<dbReference type="Gene3D" id="1.10.10.10">
    <property type="entry name" value="Winged helix-like DNA-binding domain superfamily/Winged helix DNA-binding domain"/>
    <property type="match status" value="1"/>
</dbReference>
<evidence type="ECO:0000259" key="2">
    <source>
        <dbReference type="PROSITE" id="PS50043"/>
    </source>
</evidence>
<dbReference type="AlphaFoldDB" id="A0A285BAA8"/>
<organism evidence="3 4">
    <name type="scientific">Klebsiella grimontii</name>
    <dbReference type="NCBI Taxonomy" id="2058152"/>
    <lineage>
        <taxon>Bacteria</taxon>
        <taxon>Pseudomonadati</taxon>
        <taxon>Pseudomonadota</taxon>
        <taxon>Gammaproteobacteria</taxon>
        <taxon>Enterobacterales</taxon>
        <taxon>Enterobacteriaceae</taxon>
        <taxon>Klebsiella/Raoultella group</taxon>
        <taxon>Klebsiella</taxon>
    </lineage>
</organism>
<evidence type="ECO:0000256" key="1">
    <source>
        <dbReference type="ARBA" id="ARBA00023125"/>
    </source>
</evidence>
<keyword evidence="1" id="KW-0238">DNA-binding</keyword>
<dbReference type="InterPro" id="IPR000792">
    <property type="entry name" value="Tscrpt_reg_LuxR_C"/>
</dbReference>
<dbReference type="GO" id="GO:0006355">
    <property type="term" value="P:regulation of DNA-templated transcription"/>
    <property type="evidence" value="ECO:0007669"/>
    <property type="project" value="InterPro"/>
</dbReference>
<dbReference type="PRINTS" id="PR00038">
    <property type="entry name" value="HTHLUXR"/>
</dbReference>
<dbReference type="RefSeq" id="WP_047727572.1">
    <property type="nucleotide sequence ID" value="NZ_CBCSJA010000068.1"/>
</dbReference>
<proteinExistence type="predicted"/>
<sequence>MIYVITDNQFLYVGIELLLCKHEIAASRLSVNHLSNHVICKDNIYFIERPLHEENVQFLSKLYRSGARFCFLLQHAIESVRNDDTQFIDITTRLNIFTYTVLKTISGSANLPAANTVRLTDREFTVARLVLCGRSDEDIATVLSITKRSSQDHINRVLKKLGGKSVADIYLHRNVIYGSCSAR</sequence>
<dbReference type="Proteomes" id="UP000220639">
    <property type="component" value="Unassembled WGS sequence"/>
</dbReference>
<name>A0A285BAA8_9ENTR</name>
<reference evidence="4" key="1">
    <citation type="submission" date="2017-08" db="EMBL/GenBank/DDBJ databases">
        <authorList>
            <person name="Brisse S."/>
        </authorList>
    </citation>
    <scope>NUCLEOTIDE SEQUENCE [LARGE SCALE GENOMIC DNA]</scope>
    <source>
        <strain evidence="4">06D021</strain>
    </source>
</reference>
<dbReference type="SMART" id="SM00421">
    <property type="entry name" value="HTH_LUXR"/>
    <property type="match status" value="1"/>
</dbReference>
<accession>A0A285BAA8</accession>
<dbReference type="Pfam" id="PF00196">
    <property type="entry name" value="GerE"/>
    <property type="match status" value="1"/>
</dbReference>
<protein>
    <recommendedName>
        <fullName evidence="2">HTH luxR-type domain-containing protein</fullName>
    </recommendedName>
</protein>
<dbReference type="GO" id="GO:0003677">
    <property type="term" value="F:DNA binding"/>
    <property type="evidence" value="ECO:0007669"/>
    <property type="project" value="UniProtKB-KW"/>
</dbReference>
<evidence type="ECO:0000313" key="3">
    <source>
        <dbReference type="EMBL" id="SNU37768.1"/>
    </source>
</evidence>
<dbReference type="InterPro" id="IPR036388">
    <property type="entry name" value="WH-like_DNA-bd_sf"/>
</dbReference>
<feature type="domain" description="HTH luxR-type" evidence="2">
    <location>
        <begin position="112"/>
        <end position="177"/>
    </location>
</feature>